<reference evidence="7" key="1">
    <citation type="submission" date="2016-01" db="EMBL/GenBank/DDBJ databases">
        <authorList>
            <person name="Peeters C."/>
        </authorList>
    </citation>
    <scope>NUCLEOTIDE SEQUENCE [LARGE SCALE GENOMIC DNA]</scope>
    <source>
        <strain evidence="7">LMG 29326</strain>
    </source>
</reference>
<dbReference type="PANTHER" id="PTHR32305:SF15">
    <property type="entry name" value="PROTEIN RHSA-RELATED"/>
    <property type="match status" value="1"/>
</dbReference>
<dbReference type="InterPro" id="IPR050708">
    <property type="entry name" value="T6SS_VgrG/RHS"/>
</dbReference>
<dbReference type="Gene3D" id="2.40.50.230">
    <property type="entry name" value="Gp5 N-terminal domain"/>
    <property type="match status" value="1"/>
</dbReference>
<dbReference type="Gene3D" id="4.10.220.110">
    <property type="match status" value="1"/>
</dbReference>
<keyword evidence="8" id="KW-1185">Reference proteome</keyword>
<dbReference type="Gene3D" id="2.30.110.50">
    <property type="match status" value="1"/>
</dbReference>
<dbReference type="InterPro" id="IPR037026">
    <property type="entry name" value="Vgr_OB-fold_dom_sf"/>
</dbReference>
<dbReference type="InterPro" id="IPR054030">
    <property type="entry name" value="Gp5_Vgr_C"/>
</dbReference>
<evidence type="ECO:0000313" key="7">
    <source>
        <dbReference type="EMBL" id="SAK96381.1"/>
    </source>
</evidence>
<dbReference type="SUPFAM" id="SSF69349">
    <property type="entry name" value="Phage fibre proteins"/>
    <property type="match status" value="1"/>
</dbReference>
<proteinExistence type="inferred from homology"/>
<comment type="caution">
    <text evidence="7">The sequence shown here is derived from an EMBL/GenBank/DDBJ whole genome shotgun (WGS) entry which is preliminary data.</text>
</comment>
<dbReference type="Pfam" id="PF04717">
    <property type="entry name" value="Phage_base_V"/>
    <property type="match status" value="1"/>
</dbReference>
<dbReference type="InterPro" id="IPR006533">
    <property type="entry name" value="T6SS_Vgr_RhsGE"/>
</dbReference>
<dbReference type="PANTHER" id="PTHR32305">
    <property type="match status" value="1"/>
</dbReference>
<dbReference type="Pfam" id="PF22178">
    <property type="entry name" value="Gp5_trimer_C"/>
    <property type="match status" value="1"/>
</dbReference>
<evidence type="ECO:0000256" key="2">
    <source>
        <dbReference type="ARBA" id="ARBA00005558"/>
    </source>
</evidence>
<evidence type="ECO:0000259" key="5">
    <source>
        <dbReference type="Pfam" id="PF04717"/>
    </source>
</evidence>
<dbReference type="SUPFAM" id="SSF69279">
    <property type="entry name" value="Phage tail proteins"/>
    <property type="match status" value="2"/>
</dbReference>
<gene>
    <name evidence="7" type="ORF">AWB83_05717</name>
</gene>
<dbReference type="EMBL" id="FCOB02000034">
    <property type="protein sequence ID" value="SAK96381.1"/>
    <property type="molecule type" value="Genomic_DNA"/>
</dbReference>
<comment type="similarity">
    <text evidence="2">Belongs to the VgrG protein family.</text>
</comment>
<dbReference type="Proteomes" id="UP000054978">
    <property type="component" value="Unassembled WGS sequence"/>
</dbReference>
<name>A0A158DP19_9BURK</name>
<dbReference type="InterPro" id="IPR017847">
    <property type="entry name" value="T6SS_RhsGE_Vgr_subset"/>
</dbReference>
<feature type="domain" description="Gp5/Type VI secretion system Vgr C-terminal trimerisation" evidence="6">
    <location>
        <begin position="546"/>
        <end position="659"/>
    </location>
</feature>
<protein>
    <submittedName>
        <fullName evidence="7">ImpA family type VI secretion-associated protein</fullName>
    </submittedName>
</protein>
<dbReference type="NCBIfam" id="TIGR01646">
    <property type="entry name" value="vgr_GE"/>
    <property type="match status" value="1"/>
</dbReference>
<dbReference type="Gene3D" id="3.55.50.10">
    <property type="entry name" value="Baseplate protein-like domains"/>
    <property type="match status" value="1"/>
</dbReference>
<dbReference type="GO" id="GO:0005576">
    <property type="term" value="C:extracellular region"/>
    <property type="evidence" value="ECO:0007669"/>
    <property type="project" value="UniProtKB-SubCell"/>
</dbReference>
<evidence type="ECO:0000256" key="4">
    <source>
        <dbReference type="SAM" id="MobiDB-lite"/>
    </source>
</evidence>
<keyword evidence="3" id="KW-0964">Secreted</keyword>
<evidence type="ECO:0000256" key="1">
    <source>
        <dbReference type="ARBA" id="ARBA00004613"/>
    </source>
</evidence>
<sequence>MSKFFATKAFEGERLSSMRTAVPPHDRPAGTIRHAASPTGAAALAAPGAPYRTVTMSGAALPTAPTGEPALILRSIRGNETLSEIYSYAIDCYTPLESVVPQKVAANLDLKSMIGKELTVSIELEGMGSHVPGASGTTGANNIGAGTREISGIVTQAHFAGQSDRQSFYKLVLKPWASLLEQRTDFRIFQSKTVVEIVEEVFESYMYSYETRLSEQYPVLDYQVQYGETDFHFVQRLMAEHGIYWFFEHSNGFHRMVLVDQVGAHKPVESAAYKTLWYFPPGHRTDAEYIEHFDLNGSLQSGRWTTNDFDFKKPRAALIAQNELPQNTAHNDLERYEWPGDYTDPACGARFARLRMEAVRAQGDRASGSGNVRDIVCGTTFNLEGFPHEAANREYLVITSSLSASEANQASGSGKYTFMSSFVVQPATTVFRPPRDRYPKPRTSGPQTAIVTGPPGQEIWTDQYGRVKLGFHWDRSGVRDQSSSCWVRVSYPWTGANFGSINIPRIGTEVIVDFENGDPDRPIVIGRVYNAESMPPWTLPDNATQSGVLTRSTKNGGYDNANALRFEDRKGEEEIWLHAEKDQRIEVEHDESHRVGNDRKKSIDGNETVAVNKNRTETVALNETIAVGMNRTEAVGMNETVVVGLNRMITTGVSQEVQVGINAAFTVGAMRTESVGGNYQLTVGSDWTSQVGNGHTHTVQQKLAVNAGKMLNVQSGGTASYAAKDKLTLQCGQASITLESNGNVTINGTMVAVQGAQHVSVSGAVVDIN</sequence>
<dbReference type="Pfam" id="PF05954">
    <property type="entry name" value="Phage_GPD"/>
    <property type="match status" value="1"/>
</dbReference>
<feature type="region of interest" description="Disordered" evidence="4">
    <location>
        <begin position="431"/>
        <end position="457"/>
    </location>
</feature>
<dbReference type="SUPFAM" id="SSF69255">
    <property type="entry name" value="gp5 N-terminal domain-like"/>
    <property type="match status" value="1"/>
</dbReference>
<comment type="subcellular location">
    <subcellularLocation>
        <location evidence="1">Secreted</location>
    </subcellularLocation>
</comment>
<organism evidence="7 8">
    <name type="scientific">Caballeronia ptereochthonis</name>
    <dbReference type="NCBI Taxonomy" id="1777144"/>
    <lineage>
        <taxon>Bacteria</taxon>
        <taxon>Pseudomonadati</taxon>
        <taxon>Pseudomonadota</taxon>
        <taxon>Betaproteobacteria</taxon>
        <taxon>Burkholderiales</taxon>
        <taxon>Burkholderiaceae</taxon>
        <taxon>Caballeronia</taxon>
    </lineage>
</organism>
<evidence type="ECO:0000256" key="3">
    <source>
        <dbReference type="ARBA" id="ARBA00022525"/>
    </source>
</evidence>
<evidence type="ECO:0000313" key="8">
    <source>
        <dbReference type="Proteomes" id="UP000054978"/>
    </source>
</evidence>
<accession>A0A158DP19</accession>
<dbReference type="STRING" id="1777144.AWB83_05717"/>
<dbReference type="NCBIfam" id="TIGR03361">
    <property type="entry name" value="VI_Rhs_Vgr"/>
    <property type="match status" value="1"/>
</dbReference>
<dbReference type="InterPro" id="IPR006531">
    <property type="entry name" value="Gp5/Vgr_OB"/>
</dbReference>
<evidence type="ECO:0000259" key="6">
    <source>
        <dbReference type="Pfam" id="PF22178"/>
    </source>
</evidence>
<dbReference type="AlphaFoldDB" id="A0A158DP19"/>
<feature type="domain" description="Gp5/Type VI secretion system Vgr protein OB-fold" evidence="5">
    <location>
        <begin position="462"/>
        <end position="529"/>
    </location>
</feature>